<dbReference type="GO" id="GO:0016567">
    <property type="term" value="P:protein ubiquitination"/>
    <property type="evidence" value="ECO:0007669"/>
    <property type="project" value="TreeGrafter"/>
</dbReference>
<keyword evidence="5" id="KW-0175">Coiled coil</keyword>
<reference evidence="7 8" key="1">
    <citation type="submission" date="2020-08" db="EMBL/GenBank/DDBJ databases">
        <authorList>
            <person name="Koutsovoulos G."/>
            <person name="Danchin GJ E."/>
        </authorList>
    </citation>
    <scope>NUCLEOTIDE SEQUENCE [LARGE SCALE GENOMIC DNA]</scope>
</reference>
<dbReference type="PANTHER" id="PTHR45969">
    <property type="entry name" value="RING ZINC FINGER PROTEIN-RELATED"/>
    <property type="match status" value="1"/>
</dbReference>
<evidence type="ECO:0000256" key="4">
    <source>
        <dbReference type="PROSITE-ProRule" id="PRU00175"/>
    </source>
</evidence>
<dbReference type="SUPFAM" id="SSF57850">
    <property type="entry name" value="RING/U-box"/>
    <property type="match status" value="1"/>
</dbReference>
<dbReference type="InterPro" id="IPR013083">
    <property type="entry name" value="Znf_RING/FYVE/PHD"/>
</dbReference>
<name>A0A6V7VYA7_MELEN</name>
<protein>
    <recommendedName>
        <fullName evidence="6">RING-type domain-containing protein</fullName>
    </recommendedName>
</protein>
<dbReference type="GO" id="GO:0061630">
    <property type="term" value="F:ubiquitin protein ligase activity"/>
    <property type="evidence" value="ECO:0007669"/>
    <property type="project" value="TreeGrafter"/>
</dbReference>
<evidence type="ECO:0000256" key="1">
    <source>
        <dbReference type="ARBA" id="ARBA00022723"/>
    </source>
</evidence>
<gene>
    <name evidence="7" type="ORF">MENT_LOCUS31359</name>
</gene>
<comment type="caution">
    <text evidence="7">The sequence shown here is derived from an EMBL/GenBank/DDBJ whole genome shotgun (WGS) entry which is preliminary data.</text>
</comment>
<evidence type="ECO:0000256" key="5">
    <source>
        <dbReference type="SAM" id="Coils"/>
    </source>
</evidence>
<organism evidence="7 8">
    <name type="scientific">Meloidogyne enterolobii</name>
    <name type="common">Root-knot nematode worm</name>
    <name type="synonym">Meloidogyne mayaguensis</name>
    <dbReference type="NCBI Taxonomy" id="390850"/>
    <lineage>
        <taxon>Eukaryota</taxon>
        <taxon>Metazoa</taxon>
        <taxon>Ecdysozoa</taxon>
        <taxon>Nematoda</taxon>
        <taxon>Chromadorea</taxon>
        <taxon>Rhabditida</taxon>
        <taxon>Tylenchina</taxon>
        <taxon>Tylenchomorpha</taxon>
        <taxon>Tylenchoidea</taxon>
        <taxon>Meloidogynidae</taxon>
        <taxon>Meloidogyninae</taxon>
        <taxon>Meloidogyne</taxon>
    </lineage>
</organism>
<dbReference type="Proteomes" id="UP000580250">
    <property type="component" value="Unassembled WGS sequence"/>
</dbReference>
<keyword evidence="1" id="KW-0479">Metal-binding</keyword>
<dbReference type="EMBL" id="CAJEWN010000342">
    <property type="protein sequence ID" value="CAD2179358.1"/>
    <property type="molecule type" value="Genomic_DNA"/>
</dbReference>
<evidence type="ECO:0000313" key="8">
    <source>
        <dbReference type="Proteomes" id="UP000580250"/>
    </source>
</evidence>
<dbReference type="GO" id="GO:0008270">
    <property type="term" value="F:zinc ion binding"/>
    <property type="evidence" value="ECO:0007669"/>
    <property type="project" value="UniProtKB-KW"/>
</dbReference>
<evidence type="ECO:0000256" key="3">
    <source>
        <dbReference type="ARBA" id="ARBA00022833"/>
    </source>
</evidence>
<keyword evidence="2 4" id="KW-0863">Zinc-finger</keyword>
<dbReference type="PROSITE" id="PS50089">
    <property type="entry name" value="ZF_RING_2"/>
    <property type="match status" value="1"/>
</dbReference>
<dbReference type="Pfam" id="PF13639">
    <property type="entry name" value="zf-RING_2"/>
    <property type="match status" value="1"/>
</dbReference>
<dbReference type="Gene3D" id="3.30.40.10">
    <property type="entry name" value="Zinc/RING finger domain, C3HC4 (zinc finger)"/>
    <property type="match status" value="1"/>
</dbReference>
<accession>A0A6V7VYA7</accession>
<dbReference type="PANTHER" id="PTHR45969:SF69">
    <property type="entry name" value="FINGER DOMAIN PROTEIN, PUTATIVE (AFU_ORTHOLOGUE AFUA_3G12190)-RELATED"/>
    <property type="match status" value="1"/>
</dbReference>
<dbReference type="InterPro" id="IPR001841">
    <property type="entry name" value="Znf_RING"/>
</dbReference>
<proteinExistence type="predicted"/>
<keyword evidence="3" id="KW-0862">Zinc</keyword>
<evidence type="ECO:0000259" key="6">
    <source>
        <dbReference type="PROSITE" id="PS50089"/>
    </source>
</evidence>
<dbReference type="CDD" id="cd16448">
    <property type="entry name" value="RING-H2"/>
    <property type="match status" value="1"/>
</dbReference>
<evidence type="ECO:0000313" key="7">
    <source>
        <dbReference type="EMBL" id="CAD2179358.1"/>
    </source>
</evidence>
<feature type="domain" description="RING-type" evidence="6">
    <location>
        <begin position="9"/>
        <end position="51"/>
    </location>
</feature>
<evidence type="ECO:0000256" key="2">
    <source>
        <dbReference type="ARBA" id="ARBA00022771"/>
    </source>
</evidence>
<dbReference type="OrthoDB" id="5600418at2759"/>
<feature type="coiled-coil region" evidence="5">
    <location>
        <begin position="90"/>
        <end position="142"/>
    </location>
</feature>
<sequence>MVFFRFGKCIICCYRLCPHNVYTLKNCNHAFHHECVAKWISEGSKTCPTCRVPAILTDIKQLFVEKAGDSSEDSGDELTQSSSYMTTKNLTKILKMNSKYEKEIEELKQNFQNLKAENDISLKQKDEKINSLEEEIKKANSLFGKTIGDLIKLNKLNCVNFVGIKNKWKEIDSGRSKCCSNNCINTNNPIGNCIRGYGFGNLINDENIKYLVGKGGCDQCVIVYAENSFKKPQNCFNYSLYYFEIKCKFEKELNGSESYMSIGLRNCSTNNYIRYKAKYGIIYNGGSFKLSTFSWNNNDIFGCGLVYPPTNISNEFLLLPTKLGGN</sequence>
<dbReference type="AlphaFoldDB" id="A0A6V7VYA7"/>